<keyword evidence="8 17" id="KW-0812">Transmembrane</keyword>
<dbReference type="Pfam" id="PF13614">
    <property type="entry name" value="AAA_31"/>
    <property type="match status" value="1"/>
</dbReference>
<evidence type="ECO:0000313" key="20">
    <source>
        <dbReference type="EMBL" id="TWT65569.1"/>
    </source>
</evidence>
<dbReference type="GO" id="GO:0004715">
    <property type="term" value="F:non-membrane spanning protein tyrosine kinase activity"/>
    <property type="evidence" value="ECO:0007669"/>
    <property type="project" value="UniProtKB-EC"/>
</dbReference>
<dbReference type="GO" id="GO:0005524">
    <property type="term" value="F:ATP binding"/>
    <property type="evidence" value="ECO:0007669"/>
    <property type="project" value="UniProtKB-KW"/>
</dbReference>
<dbReference type="SUPFAM" id="SSF52540">
    <property type="entry name" value="P-loop containing nucleoside triphosphate hydrolases"/>
    <property type="match status" value="1"/>
</dbReference>
<comment type="caution">
    <text evidence="20">The sequence shown here is derived from an EMBL/GenBank/DDBJ whole genome shotgun (WGS) entry which is preliminary data.</text>
</comment>
<evidence type="ECO:0000259" key="18">
    <source>
        <dbReference type="Pfam" id="PF02706"/>
    </source>
</evidence>
<keyword evidence="6" id="KW-0997">Cell inner membrane</keyword>
<dbReference type="Gene3D" id="3.40.50.300">
    <property type="entry name" value="P-loop containing nucleotide triphosphate hydrolases"/>
    <property type="match status" value="1"/>
</dbReference>
<dbReference type="EC" id="2.7.10.2" evidence="4"/>
<reference evidence="20 21" key="1">
    <citation type="submission" date="2019-02" db="EMBL/GenBank/DDBJ databases">
        <title>Deep-cultivation of Planctomycetes and their phenomic and genomic characterization uncovers novel biology.</title>
        <authorList>
            <person name="Wiegand S."/>
            <person name="Jogler M."/>
            <person name="Boedeker C."/>
            <person name="Pinto D."/>
            <person name="Vollmers J."/>
            <person name="Rivas-Marin E."/>
            <person name="Kohn T."/>
            <person name="Peeters S.H."/>
            <person name="Heuer A."/>
            <person name="Rast P."/>
            <person name="Oberbeckmann S."/>
            <person name="Bunk B."/>
            <person name="Jeske O."/>
            <person name="Meyerdierks A."/>
            <person name="Storesund J.E."/>
            <person name="Kallscheuer N."/>
            <person name="Luecker S."/>
            <person name="Lage O.M."/>
            <person name="Pohl T."/>
            <person name="Merkel B.J."/>
            <person name="Hornburger P."/>
            <person name="Mueller R.-W."/>
            <person name="Bruemmer F."/>
            <person name="Labrenz M."/>
            <person name="Spormann A.M."/>
            <person name="Op Den Camp H."/>
            <person name="Overmann J."/>
            <person name="Amann R."/>
            <person name="Jetten M.S.M."/>
            <person name="Mascher T."/>
            <person name="Medema M.H."/>
            <person name="Devos D.P."/>
            <person name="Kaster A.-K."/>
            <person name="Ovreas L."/>
            <person name="Rohde M."/>
            <person name="Galperin M.Y."/>
            <person name="Jogler C."/>
        </authorList>
    </citation>
    <scope>NUCLEOTIDE SEQUENCE [LARGE SCALE GENOMIC DNA]</scope>
    <source>
        <strain evidence="20 21">Pan14r</strain>
    </source>
</reference>
<keyword evidence="14" id="KW-0829">Tyrosine-protein kinase</keyword>
<dbReference type="Pfam" id="PF02706">
    <property type="entry name" value="Wzz"/>
    <property type="match status" value="1"/>
</dbReference>
<evidence type="ECO:0000256" key="5">
    <source>
        <dbReference type="ARBA" id="ARBA00022475"/>
    </source>
</evidence>
<feature type="domain" description="AAA" evidence="19">
    <location>
        <begin position="581"/>
        <end position="697"/>
    </location>
</feature>
<dbReference type="GO" id="GO:0005886">
    <property type="term" value="C:plasma membrane"/>
    <property type="evidence" value="ECO:0007669"/>
    <property type="project" value="UniProtKB-SubCell"/>
</dbReference>
<evidence type="ECO:0000256" key="3">
    <source>
        <dbReference type="ARBA" id="ARBA00008883"/>
    </source>
</evidence>
<evidence type="ECO:0000256" key="14">
    <source>
        <dbReference type="ARBA" id="ARBA00023137"/>
    </source>
</evidence>
<dbReference type="InterPro" id="IPR005702">
    <property type="entry name" value="Wzc-like_C"/>
</dbReference>
<evidence type="ECO:0000256" key="16">
    <source>
        <dbReference type="SAM" id="MobiDB-lite"/>
    </source>
</evidence>
<accession>A0A5C5XSL2</accession>
<feature type="compositionally biased region" description="Basic and acidic residues" evidence="16">
    <location>
        <begin position="792"/>
        <end position="805"/>
    </location>
</feature>
<proteinExistence type="inferred from homology"/>
<dbReference type="Proteomes" id="UP000317238">
    <property type="component" value="Unassembled WGS sequence"/>
</dbReference>
<keyword evidence="5" id="KW-1003">Cell membrane</keyword>
<dbReference type="InterPro" id="IPR027417">
    <property type="entry name" value="P-loop_NTPase"/>
</dbReference>
<evidence type="ECO:0000256" key="8">
    <source>
        <dbReference type="ARBA" id="ARBA00022692"/>
    </source>
</evidence>
<evidence type="ECO:0000256" key="10">
    <source>
        <dbReference type="ARBA" id="ARBA00022777"/>
    </source>
</evidence>
<feature type="region of interest" description="Disordered" evidence="16">
    <location>
        <begin position="772"/>
        <end position="819"/>
    </location>
</feature>
<comment type="subcellular location">
    <subcellularLocation>
        <location evidence="1">Cell inner membrane</location>
        <topology evidence="1">Multi-pass membrane protein</topology>
    </subcellularLocation>
</comment>
<dbReference type="CDD" id="cd05387">
    <property type="entry name" value="BY-kinase"/>
    <property type="match status" value="1"/>
</dbReference>
<sequence>MIAMNRNENEPTGDDQLDIDLDLMGIVRRRYHLIALGVLVGATLALIFYLQQVPIYQSELSILVGQRSSEVASTGTGNFVEGSTTIQEEILSTHMELFSSRKIIEQAIADGRLPVSPGDLQENLSVTKGGEGLAKSASILKATYQDPDPQLASDVLYAVYQSYQGYIDSQSRDVGGEAAELIARAQQENEKALREADQAYREFVASIPALVGLSNNGQNELKEVHRMRLASIEEELAGIRSELAKAKSRRSVIGDFLEQKEGAGDELTDAEVMSVLGQEEINRIQAFVAIARSREENRSEERLSDAMTSASVQAEYQQLLKLTSELRVLRAQFGNGHPSVSAMEAEIDNFRQVIDDARRSQPEIERIQATPAEILDSYYKVLLSDISELEKREAELLVFSDEESKLAKEVEMNYLLGTSLKANLDRAQQRYDVVFERLQEINLANDYSGFSTDLIVVPMPADNPVWPSKSKIAALGILAGGMLGLALALLAETVDRTFKNPQEVEKTVGAPIMAHIPWLDVKKLTRKGDRESAIDPMVATYHLPRGTEAETYRVIRTNVLMAGKKSGHQVFMITSPSPADGKSTTVANLAVSMAQAGKRVLLADADMRRPNVHVIFGVDREPGMADYLIGDSDFGDCLHPCDQENLWVCPHGTRTSVPSELLETERFAQFLQQARDQFDIIFVDVPPILAVADPTIVGSHVDSCYLTIQIEQNNRTLVERAVDIFGDHGLTIEGVIVNSRKSRRNHYAYSSYNYYGKYEHGYQKTYRKYYESAEQSDDDAKPGKRVRRSSAKKIDSIRPSDDRVNGHAATPPVTDRVGK</sequence>
<dbReference type="OrthoDB" id="9794577at2"/>
<dbReference type="PANTHER" id="PTHR32309">
    <property type="entry name" value="TYROSINE-PROTEIN KINASE"/>
    <property type="match status" value="1"/>
</dbReference>
<dbReference type="NCBIfam" id="TIGR01007">
    <property type="entry name" value="eps_fam"/>
    <property type="match status" value="1"/>
</dbReference>
<dbReference type="EMBL" id="SJPL01000002">
    <property type="protein sequence ID" value="TWT65569.1"/>
    <property type="molecule type" value="Genomic_DNA"/>
</dbReference>
<organism evidence="20 21">
    <name type="scientific">Crateriforma conspicua</name>
    <dbReference type="NCBI Taxonomy" id="2527996"/>
    <lineage>
        <taxon>Bacteria</taxon>
        <taxon>Pseudomonadati</taxon>
        <taxon>Planctomycetota</taxon>
        <taxon>Planctomycetia</taxon>
        <taxon>Planctomycetales</taxon>
        <taxon>Planctomycetaceae</taxon>
        <taxon>Crateriforma</taxon>
    </lineage>
</organism>
<dbReference type="InterPro" id="IPR003856">
    <property type="entry name" value="LPS_length_determ_N"/>
</dbReference>
<gene>
    <name evidence="20" type="primary">wzc</name>
    <name evidence="20" type="ORF">Pan14r_51160</name>
</gene>
<feature type="transmembrane region" description="Helical" evidence="17">
    <location>
        <begin position="31"/>
        <end position="50"/>
    </location>
</feature>
<dbReference type="AlphaFoldDB" id="A0A5C5XSL2"/>
<comment type="catalytic activity">
    <reaction evidence="15">
        <text>L-tyrosyl-[protein] + ATP = O-phospho-L-tyrosyl-[protein] + ADP + H(+)</text>
        <dbReference type="Rhea" id="RHEA:10596"/>
        <dbReference type="Rhea" id="RHEA-COMP:10136"/>
        <dbReference type="Rhea" id="RHEA-COMP:20101"/>
        <dbReference type="ChEBI" id="CHEBI:15378"/>
        <dbReference type="ChEBI" id="CHEBI:30616"/>
        <dbReference type="ChEBI" id="CHEBI:46858"/>
        <dbReference type="ChEBI" id="CHEBI:61978"/>
        <dbReference type="ChEBI" id="CHEBI:456216"/>
        <dbReference type="EC" id="2.7.10.2"/>
    </reaction>
</comment>
<feature type="domain" description="Polysaccharide chain length determinant N-terminal" evidence="18">
    <location>
        <begin position="20"/>
        <end position="109"/>
    </location>
</feature>
<dbReference type="InterPro" id="IPR025669">
    <property type="entry name" value="AAA_dom"/>
</dbReference>
<evidence type="ECO:0000256" key="7">
    <source>
        <dbReference type="ARBA" id="ARBA00022679"/>
    </source>
</evidence>
<keyword evidence="13 17" id="KW-0472">Membrane</keyword>
<comment type="similarity">
    <text evidence="2">Belongs to the CpsD/CapB family.</text>
</comment>
<dbReference type="InterPro" id="IPR050445">
    <property type="entry name" value="Bact_polysacc_biosynth/exp"/>
</dbReference>
<evidence type="ECO:0000256" key="11">
    <source>
        <dbReference type="ARBA" id="ARBA00022840"/>
    </source>
</evidence>
<evidence type="ECO:0000313" key="21">
    <source>
        <dbReference type="Proteomes" id="UP000317238"/>
    </source>
</evidence>
<evidence type="ECO:0000256" key="13">
    <source>
        <dbReference type="ARBA" id="ARBA00023136"/>
    </source>
</evidence>
<evidence type="ECO:0000256" key="9">
    <source>
        <dbReference type="ARBA" id="ARBA00022741"/>
    </source>
</evidence>
<keyword evidence="9" id="KW-0547">Nucleotide-binding</keyword>
<evidence type="ECO:0000256" key="1">
    <source>
        <dbReference type="ARBA" id="ARBA00004429"/>
    </source>
</evidence>
<evidence type="ECO:0000256" key="17">
    <source>
        <dbReference type="SAM" id="Phobius"/>
    </source>
</evidence>
<evidence type="ECO:0000256" key="2">
    <source>
        <dbReference type="ARBA" id="ARBA00007316"/>
    </source>
</evidence>
<protein>
    <recommendedName>
        <fullName evidence="4">non-specific protein-tyrosine kinase</fullName>
        <ecNumber evidence="4">2.7.10.2</ecNumber>
    </recommendedName>
</protein>
<keyword evidence="12 17" id="KW-1133">Transmembrane helix</keyword>
<keyword evidence="10 20" id="KW-0418">Kinase</keyword>
<evidence type="ECO:0000256" key="12">
    <source>
        <dbReference type="ARBA" id="ARBA00022989"/>
    </source>
</evidence>
<keyword evidence="7 20" id="KW-0808">Transferase</keyword>
<dbReference type="GO" id="GO:0042802">
    <property type="term" value="F:identical protein binding"/>
    <property type="evidence" value="ECO:0007669"/>
    <property type="project" value="UniProtKB-ARBA"/>
</dbReference>
<dbReference type="FunFam" id="3.40.50.300:FF:000527">
    <property type="entry name" value="Tyrosine-protein kinase etk"/>
    <property type="match status" value="1"/>
</dbReference>
<name>A0A5C5XSL2_9PLAN</name>
<evidence type="ECO:0000256" key="15">
    <source>
        <dbReference type="ARBA" id="ARBA00051245"/>
    </source>
</evidence>
<evidence type="ECO:0000259" key="19">
    <source>
        <dbReference type="Pfam" id="PF13614"/>
    </source>
</evidence>
<keyword evidence="11" id="KW-0067">ATP-binding</keyword>
<evidence type="ECO:0000256" key="4">
    <source>
        <dbReference type="ARBA" id="ARBA00011903"/>
    </source>
</evidence>
<dbReference type="PANTHER" id="PTHR32309:SF13">
    <property type="entry name" value="FERRIC ENTEROBACTIN TRANSPORT PROTEIN FEPE"/>
    <property type="match status" value="1"/>
</dbReference>
<evidence type="ECO:0000256" key="6">
    <source>
        <dbReference type="ARBA" id="ARBA00022519"/>
    </source>
</evidence>
<keyword evidence="21" id="KW-1185">Reference proteome</keyword>
<comment type="similarity">
    <text evidence="3">Belongs to the etk/wzc family.</text>
</comment>